<dbReference type="EMBL" id="CAMPGE010016845">
    <property type="protein sequence ID" value="CAI2375378.1"/>
    <property type="molecule type" value="Genomic_DNA"/>
</dbReference>
<dbReference type="InterPro" id="IPR000994">
    <property type="entry name" value="Pept_M24"/>
</dbReference>
<dbReference type="AlphaFoldDB" id="A0AAD1XMF3"/>
<keyword evidence="1 5" id="KW-0031">Aminopeptidase</keyword>
<dbReference type="NCBIfam" id="TIGR00500">
    <property type="entry name" value="met_pdase_I"/>
    <property type="match status" value="1"/>
</dbReference>
<keyword evidence="3 5" id="KW-0479">Metal-binding</keyword>
<feature type="binding site" evidence="5">
    <location>
        <position position="142"/>
    </location>
    <ligand>
        <name>substrate</name>
    </ligand>
</feature>
<comment type="catalytic activity">
    <reaction evidence="5 6">
        <text>Release of N-terminal amino acids, preferentially methionine, from peptides and arylamides.</text>
        <dbReference type="EC" id="3.4.11.18"/>
    </reaction>
</comment>
<feature type="binding site" evidence="5">
    <location>
        <position position="265"/>
    </location>
    <ligand>
        <name>a divalent metal cation</name>
        <dbReference type="ChEBI" id="CHEBI:60240"/>
        <label>2</label>
        <note>catalytic</note>
    </ligand>
</feature>
<feature type="binding site" evidence="5">
    <location>
        <position position="233"/>
    </location>
    <ligand>
        <name>a divalent metal cation</name>
        <dbReference type="ChEBI" id="CHEBI:60240"/>
        <label>2</label>
        <note>catalytic</note>
    </ligand>
</feature>
<organism evidence="8 9">
    <name type="scientific">Euplotes crassus</name>
    <dbReference type="NCBI Taxonomy" id="5936"/>
    <lineage>
        <taxon>Eukaryota</taxon>
        <taxon>Sar</taxon>
        <taxon>Alveolata</taxon>
        <taxon>Ciliophora</taxon>
        <taxon>Intramacronucleata</taxon>
        <taxon>Spirotrichea</taxon>
        <taxon>Hypotrichia</taxon>
        <taxon>Euplotida</taxon>
        <taxon>Euplotidae</taxon>
        <taxon>Moneuplotes</taxon>
    </lineage>
</organism>
<comment type="similarity">
    <text evidence="5">Belongs to the peptidase M24A family. Methionine aminopeptidase type 1 subfamily.</text>
</comment>
<reference evidence="8" key="1">
    <citation type="submission" date="2023-07" db="EMBL/GenBank/DDBJ databases">
        <authorList>
            <consortium name="AG Swart"/>
            <person name="Singh M."/>
            <person name="Singh A."/>
            <person name="Seah K."/>
            <person name="Emmerich C."/>
        </authorList>
    </citation>
    <scope>NUCLEOTIDE SEQUENCE</scope>
    <source>
        <strain evidence="8">DP1</strain>
    </source>
</reference>
<evidence type="ECO:0000313" key="9">
    <source>
        <dbReference type="Proteomes" id="UP001295684"/>
    </source>
</evidence>
<comment type="function">
    <text evidence="6">Cotranslationally removes the N-terminal methionine from nascent proteins. The N-terminal methionine is often cleaved when the second residue in the primary sequence is small and uncharged (Met-Ala-, Cys, Gly, Pro, Ser, Thr, or Val).</text>
</comment>
<comment type="caution">
    <text evidence="8">The sequence shown here is derived from an EMBL/GenBank/DDBJ whole genome shotgun (WGS) entry which is preliminary data.</text>
</comment>
<dbReference type="SUPFAM" id="SSF55920">
    <property type="entry name" value="Creatinase/aminopeptidase"/>
    <property type="match status" value="1"/>
</dbReference>
<gene>
    <name evidence="8" type="ORF">ECRASSUSDP1_LOCUS16740</name>
</gene>
<feature type="binding site" evidence="5">
    <location>
        <position position="170"/>
    </location>
    <ligand>
        <name>a divalent metal cation</name>
        <dbReference type="ChEBI" id="CHEBI:60240"/>
        <label>2</label>
        <note>catalytic</note>
    </ligand>
</feature>
<dbReference type="CDD" id="cd01086">
    <property type="entry name" value="MetAP1"/>
    <property type="match status" value="1"/>
</dbReference>
<dbReference type="PANTHER" id="PTHR43330">
    <property type="entry name" value="METHIONINE AMINOPEPTIDASE"/>
    <property type="match status" value="1"/>
</dbReference>
<feature type="binding site" evidence="5">
    <location>
        <position position="170"/>
    </location>
    <ligand>
        <name>a divalent metal cation</name>
        <dbReference type="ChEBI" id="CHEBI:60240"/>
        <label>1</label>
    </ligand>
</feature>
<evidence type="ECO:0000256" key="3">
    <source>
        <dbReference type="ARBA" id="ARBA00022723"/>
    </source>
</evidence>
<evidence type="ECO:0000256" key="6">
    <source>
        <dbReference type="RuleBase" id="RU003653"/>
    </source>
</evidence>
<dbReference type="PRINTS" id="PR00599">
    <property type="entry name" value="MAPEPTIDASE"/>
</dbReference>
<evidence type="ECO:0000259" key="7">
    <source>
        <dbReference type="Pfam" id="PF00557"/>
    </source>
</evidence>
<feature type="domain" description="Peptidase M24" evidence="7">
    <location>
        <begin position="76"/>
        <end position="303"/>
    </location>
</feature>
<keyword evidence="4 5" id="KW-0378">Hydrolase</keyword>
<keyword evidence="2 5" id="KW-0645">Protease</keyword>
<accession>A0AAD1XMF3</accession>
<keyword evidence="9" id="KW-1185">Reference proteome</keyword>
<dbReference type="InterPro" id="IPR002467">
    <property type="entry name" value="Pept_M24A_MAP1"/>
</dbReference>
<dbReference type="InterPro" id="IPR036005">
    <property type="entry name" value="Creatinase/aminopeptidase-like"/>
</dbReference>
<evidence type="ECO:0000256" key="5">
    <source>
        <dbReference type="HAMAP-Rule" id="MF_03174"/>
    </source>
</evidence>
<dbReference type="GO" id="GO:0006508">
    <property type="term" value="P:proteolysis"/>
    <property type="evidence" value="ECO:0007669"/>
    <property type="project" value="UniProtKB-KW"/>
</dbReference>
<feature type="binding site" evidence="5">
    <location>
        <position position="297"/>
    </location>
    <ligand>
        <name>a divalent metal cation</name>
        <dbReference type="ChEBI" id="CHEBI:60240"/>
        <label>2</label>
        <note>catalytic</note>
    </ligand>
</feature>
<dbReference type="InterPro" id="IPR001714">
    <property type="entry name" value="Pept_M24_MAP"/>
</dbReference>
<name>A0AAD1XMF3_EUPCR</name>
<feature type="binding site" evidence="5">
    <location>
        <position position="159"/>
    </location>
    <ligand>
        <name>a divalent metal cation</name>
        <dbReference type="ChEBI" id="CHEBI:60240"/>
        <label>1</label>
    </ligand>
</feature>
<proteinExistence type="inferred from homology"/>
<dbReference type="EC" id="3.4.11.18" evidence="6"/>
<evidence type="ECO:0000313" key="8">
    <source>
        <dbReference type="EMBL" id="CAI2375378.1"/>
    </source>
</evidence>
<dbReference type="GO" id="GO:0046872">
    <property type="term" value="F:metal ion binding"/>
    <property type="evidence" value="ECO:0007669"/>
    <property type="project" value="UniProtKB-UniRule"/>
</dbReference>
<evidence type="ECO:0000256" key="2">
    <source>
        <dbReference type="ARBA" id="ARBA00022670"/>
    </source>
</evidence>
<dbReference type="Pfam" id="PF00557">
    <property type="entry name" value="Peptidase_M24"/>
    <property type="match status" value="1"/>
</dbReference>
<dbReference type="GO" id="GO:0004239">
    <property type="term" value="F:initiator methionyl aminopeptidase activity"/>
    <property type="evidence" value="ECO:0007669"/>
    <property type="project" value="UniProtKB-UniRule"/>
</dbReference>
<sequence>MSKLYQIARRSVMMRHLSYSARKVYTEPLIDGNYKVSPAREVPEHIVRPPYVGKPNQQFEDLNEKPIIQHDKDALEKLRISARLAADTLSEGMKAAKLGNTTEDIDKAVHDFIIADDAYPTPIDYLHFPKSVCTSVNEVLCHGIPDDRVLKNGDYVNIDVTCYKNGYHGDNSAMVCIGDVHPDIQRLIRVTRESLYKAIEICKPGVPYSKIGEVITEYATESGYVVCPHFTGHGVGEDLHCGPFVYHTPNNVQAKMEVGNVFTIEPIIMLHDAYNMIYEWRDGWTVVAHNTPSAQWEHIIAIHDDGPEIMTLRKDEESPDFS</sequence>
<dbReference type="HAMAP" id="MF_01974">
    <property type="entry name" value="MetAP_1"/>
    <property type="match status" value="1"/>
</dbReference>
<comment type="cofactor">
    <cofactor evidence="5">
        <name>Co(2+)</name>
        <dbReference type="ChEBI" id="CHEBI:48828"/>
    </cofactor>
    <cofactor evidence="5">
        <name>Zn(2+)</name>
        <dbReference type="ChEBI" id="CHEBI:29105"/>
    </cofactor>
    <cofactor evidence="5">
        <name>Mn(2+)</name>
        <dbReference type="ChEBI" id="CHEBI:29035"/>
    </cofactor>
    <cofactor evidence="5">
        <name>Fe(2+)</name>
        <dbReference type="ChEBI" id="CHEBI:29033"/>
    </cofactor>
    <text evidence="5">Binds 2 divalent metal cations per subunit. Has a high-affinity and a low affinity metal-binding site. The true nature of the physiological cofactor is under debate. The enzyme is active with cobalt, zinc, manganese or divalent iron ions. Most likely, methionine aminopeptidases function as mononuclear Fe(2+)-metalloproteases under physiological conditions, and the catalytically relevant metal-binding site has been assigned to the histidine-containing high-affinity site.</text>
</comment>
<dbReference type="Proteomes" id="UP001295684">
    <property type="component" value="Unassembled WGS sequence"/>
</dbReference>
<feature type="binding site" evidence="5">
    <location>
        <position position="240"/>
    </location>
    <ligand>
        <name>substrate</name>
    </ligand>
</feature>
<evidence type="ECO:0000256" key="4">
    <source>
        <dbReference type="ARBA" id="ARBA00022801"/>
    </source>
</evidence>
<protein>
    <recommendedName>
        <fullName evidence="6">Methionine aminopeptidase</fullName>
        <ecNumber evidence="6">3.4.11.18</ecNumber>
    </recommendedName>
</protein>
<dbReference type="Gene3D" id="3.90.230.10">
    <property type="entry name" value="Creatinase/methionine aminopeptidase superfamily"/>
    <property type="match status" value="1"/>
</dbReference>
<dbReference type="GO" id="GO:0070006">
    <property type="term" value="F:metalloaminopeptidase activity"/>
    <property type="evidence" value="ECO:0007669"/>
    <property type="project" value="UniProtKB-UniRule"/>
</dbReference>
<feature type="binding site" evidence="5">
    <location>
        <position position="297"/>
    </location>
    <ligand>
        <name>a divalent metal cation</name>
        <dbReference type="ChEBI" id="CHEBI:60240"/>
        <label>1</label>
    </ligand>
</feature>
<dbReference type="PANTHER" id="PTHR43330:SF8">
    <property type="entry name" value="METHIONINE AMINOPEPTIDASE 1D, MITOCHONDRIAL"/>
    <property type="match status" value="1"/>
</dbReference>
<evidence type="ECO:0000256" key="1">
    <source>
        <dbReference type="ARBA" id="ARBA00022438"/>
    </source>
</evidence>